<evidence type="ECO:0000256" key="3">
    <source>
        <dbReference type="HAMAP-Rule" id="MF_00032"/>
    </source>
</evidence>
<dbReference type="SUPFAM" id="SSF55909">
    <property type="entry name" value="Pentein"/>
    <property type="match status" value="1"/>
</dbReference>
<keyword evidence="2 3" id="KW-0648">Protein biosynthesis</keyword>
<name>A0A9Q4PWU5_9EURY</name>
<dbReference type="RefSeq" id="WP_274925645.1">
    <property type="nucleotide sequence ID" value="NZ_JAKELO010000002.1"/>
</dbReference>
<comment type="function">
    <text evidence="3">Binds to the 50S ribosomal subunit and prevents its association with the 30S ribosomal subunit to form the 70S initiation complex.</text>
</comment>
<keyword evidence="1 3" id="KW-0396">Initiation factor</keyword>
<protein>
    <recommendedName>
        <fullName evidence="3">Translation initiation factor 6</fullName>
        <shortName evidence="3">aIF-6</shortName>
    </recommendedName>
</protein>
<dbReference type="SMART" id="SM00654">
    <property type="entry name" value="eIF6"/>
    <property type="match status" value="1"/>
</dbReference>
<dbReference type="EMBL" id="JAKELO010000002">
    <property type="protein sequence ID" value="MDE4909039.1"/>
    <property type="molecule type" value="Genomic_DNA"/>
</dbReference>
<keyword evidence="5" id="KW-1185">Reference proteome</keyword>
<accession>A0A9Q4PWU5</accession>
<evidence type="ECO:0000256" key="2">
    <source>
        <dbReference type="ARBA" id="ARBA00022917"/>
    </source>
</evidence>
<dbReference type="GO" id="GO:0003743">
    <property type="term" value="F:translation initiation factor activity"/>
    <property type="evidence" value="ECO:0007669"/>
    <property type="project" value="UniProtKB-UniRule"/>
</dbReference>
<dbReference type="AlphaFoldDB" id="A0A9Q4PWU5"/>
<dbReference type="Proteomes" id="UP001143747">
    <property type="component" value="Unassembled WGS sequence"/>
</dbReference>
<dbReference type="NCBIfam" id="NF003132">
    <property type="entry name" value="PRK04046.2-4"/>
    <property type="match status" value="1"/>
</dbReference>
<dbReference type="HAMAP" id="MF_00032">
    <property type="entry name" value="eIF_6"/>
    <property type="match status" value="1"/>
</dbReference>
<dbReference type="PANTHER" id="PTHR10784">
    <property type="entry name" value="TRANSLATION INITIATION FACTOR 6"/>
    <property type="match status" value="1"/>
</dbReference>
<gene>
    <name evidence="3" type="primary">eif6</name>
    <name evidence="4" type="ORF">L0665_10505</name>
</gene>
<proteinExistence type="inferred from homology"/>
<dbReference type="Gene3D" id="3.75.10.10">
    <property type="entry name" value="L-arginine/glycine Amidinotransferase, Chain A"/>
    <property type="match status" value="1"/>
</dbReference>
<sequence>MNETIDIAGNEHIGVYCRAFDDVAFVTSEAPDRFIQAIREKLSVPVVPTTIQGSSIIGSLLAGNNHGFIVSGMVTPEELAVLQEYRDVLMLERGMNAAGNIILANDDLAIVHPDMPERFAEEIAAFLNVPVLKMQIGGIPTVGMTAVATTRGFLLPTRASLQEIEAIEEYTDLPVGTGTVNMGTNLIGTGLIANNSGYVAGSATSGYELGRIEEVFGFVE</sequence>
<organism evidence="4 5">
    <name type="scientific">Methanogenium marinum</name>
    <dbReference type="NCBI Taxonomy" id="348610"/>
    <lineage>
        <taxon>Archaea</taxon>
        <taxon>Methanobacteriati</taxon>
        <taxon>Methanobacteriota</taxon>
        <taxon>Stenosarchaea group</taxon>
        <taxon>Methanomicrobia</taxon>
        <taxon>Methanomicrobiales</taxon>
        <taxon>Methanomicrobiaceae</taxon>
        <taxon>Methanogenium</taxon>
    </lineage>
</organism>
<dbReference type="NCBIfam" id="TIGR00323">
    <property type="entry name" value="eIF-6"/>
    <property type="match status" value="1"/>
</dbReference>
<evidence type="ECO:0000256" key="1">
    <source>
        <dbReference type="ARBA" id="ARBA00022540"/>
    </source>
</evidence>
<evidence type="ECO:0000313" key="5">
    <source>
        <dbReference type="Proteomes" id="UP001143747"/>
    </source>
</evidence>
<dbReference type="InterPro" id="IPR002769">
    <property type="entry name" value="eIF6"/>
</dbReference>
<comment type="caution">
    <text evidence="4">The sequence shown here is derived from an EMBL/GenBank/DDBJ whole genome shotgun (WGS) entry which is preliminary data.</text>
</comment>
<dbReference type="GO" id="GO:0043022">
    <property type="term" value="F:ribosome binding"/>
    <property type="evidence" value="ECO:0007669"/>
    <property type="project" value="InterPro"/>
</dbReference>
<dbReference type="Pfam" id="PF01912">
    <property type="entry name" value="eIF-6"/>
    <property type="match status" value="1"/>
</dbReference>
<comment type="similarity">
    <text evidence="3">Belongs to the eIF-6 family.</text>
</comment>
<evidence type="ECO:0000313" key="4">
    <source>
        <dbReference type="EMBL" id="MDE4909039.1"/>
    </source>
</evidence>
<dbReference type="PIRSF" id="PIRSF006413">
    <property type="entry name" value="IF-6"/>
    <property type="match status" value="1"/>
</dbReference>
<reference evidence="4" key="1">
    <citation type="submission" date="2022-01" db="EMBL/GenBank/DDBJ databases">
        <title>Draft genome of Methanogenium marinum DSM 15558.</title>
        <authorList>
            <person name="Chen S.-C."/>
            <person name="You Y.-T."/>
        </authorList>
    </citation>
    <scope>NUCLEOTIDE SEQUENCE</scope>
    <source>
        <strain evidence="4">DSM 15558</strain>
    </source>
</reference>
<dbReference type="GO" id="GO:0042256">
    <property type="term" value="P:cytosolic ribosome assembly"/>
    <property type="evidence" value="ECO:0007669"/>
    <property type="project" value="InterPro"/>
</dbReference>